<feature type="transmembrane region" description="Helical" evidence="1">
    <location>
        <begin position="183"/>
        <end position="203"/>
    </location>
</feature>
<accession>A0A1A9FSN5</accession>
<feature type="transmembrane region" description="Helical" evidence="1">
    <location>
        <begin position="322"/>
        <end position="343"/>
    </location>
</feature>
<dbReference type="AlphaFoldDB" id="A0A1A9FSN5"/>
<evidence type="ECO:0000256" key="1">
    <source>
        <dbReference type="SAM" id="Phobius"/>
    </source>
</evidence>
<feature type="transmembrane region" description="Helical" evidence="1">
    <location>
        <begin position="52"/>
        <end position="76"/>
    </location>
</feature>
<dbReference type="OrthoDB" id="3802671at2"/>
<name>A0A1A9FSN5_9HYPH</name>
<protein>
    <submittedName>
        <fullName evidence="2">Putative membrane protein</fullName>
    </submittedName>
</protein>
<feature type="transmembrane region" description="Helical" evidence="1">
    <location>
        <begin position="105"/>
        <end position="126"/>
    </location>
</feature>
<reference evidence="2 3" key="1">
    <citation type="submission" date="2017-07" db="EMBL/GenBank/DDBJ databases">
        <title>Phylogenetic study on the rhizospheric bacterium Ochrobactrum sp. A44.</title>
        <authorList>
            <person name="Krzyzanowska D.M."/>
            <person name="Ossowicki A."/>
            <person name="Rajewska M."/>
            <person name="Maciag T."/>
            <person name="Kaczynski Z."/>
            <person name="Czerwicka M."/>
            <person name="Jafra S."/>
        </authorList>
    </citation>
    <scope>NUCLEOTIDE SEQUENCE [LARGE SCALE GENOMIC DNA]</scope>
    <source>
        <strain evidence="2 3">CCUG 30717</strain>
    </source>
</reference>
<keyword evidence="1" id="KW-1133">Transmembrane helix</keyword>
<keyword evidence="3" id="KW-1185">Reference proteome</keyword>
<dbReference type="EMBL" id="NNRM01000037">
    <property type="protein sequence ID" value="OYR23901.1"/>
    <property type="molecule type" value="Genomic_DNA"/>
</dbReference>
<dbReference type="Proteomes" id="UP000216188">
    <property type="component" value="Unassembled WGS sequence"/>
</dbReference>
<keyword evidence="1" id="KW-0812">Transmembrane</keyword>
<dbReference type="RefSeq" id="WP_064322592.1">
    <property type="nucleotide sequence ID" value="NZ_CP015776.1"/>
</dbReference>
<comment type="caution">
    <text evidence="2">The sequence shown here is derived from an EMBL/GenBank/DDBJ whole genome shotgun (WGS) entry which is preliminary data.</text>
</comment>
<dbReference type="STRING" id="419475.A8A54_18545"/>
<dbReference type="KEGG" id="ops:A8A54_18545"/>
<sequence>MRMLKDVAGLITLAAQLLWRFWPQLLLTGTVGLIARELLLQGAVRAGFYAPLAGMIVLSLVVLVKLLVVVVMLNCLRPALPALAKLRGSVKRVAAEGAGRRTDRLFVLTAAVILPFFAYYAAWGFLGDTIREYSRLAFERLAFGERIEVFNLMRSRSLVAAILVCWCIRWISKRLNAKRNSPWLRFVIVAADASWIFISLFALNKWKDELIGFIGAGGVLDGIRESSAWWAITAYAASPSSFIPVEFRQPDLSAQVQNLFFYALLPLVWLVMASIVYGYDLSSSTAAQKPPLLQSRVGGWLSDFALHYLGGYRSRYRPVLNCLKLVVSTSLATLLTFIVLYPMTNWAGAWIWYGATHLLGPYDIATWQRLGDVLEILFGSPTELDGGIILDAIRIALLAAVLEYALRSSAFKRPPGQAAAV</sequence>
<organism evidence="2 3">
    <name type="scientific">Brucella pseudogrignonensis</name>
    <dbReference type="NCBI Taxonomy" id="419475"/>
    <lineage>
        <taxon>Bacteria</taxon>
        <taxon>Pseudomonadati</taxon>
        <taxon>Pseudomonadota</taxon>
        <taxon>Alphaproteobacteria</taxon>
        <taxon>Hyphomicrobiales</taxon>
        <taxon>Brucellaceae</taxon>
        <taxon>Brucella/Ochrobactrum group</taxon>
        <taxon>Brucella</taxon>
    </lineage>
</organism>
<evidence type="ECO:0000313" key="2">
    <source>
        <dbReference type="EMBL" id="OYR23901.1"/>
    </source>
</evidence>
<gene>
    <name evidence="2" type="ORF">CEV34_3234</name>
</gene>
<proteinExistence type="predicted"/>
<keyword evidence="1" id="KW-0472">Membrane</keyword>
<feature type="transmembrane region" description="Helical" evidence="1">
    <location>
        <begin position="153"/>
        <end position="171"/>
    </location>
</feature>
<evidence type="ECO:0000313" key="3">
    <source>
        <dbReference type="Proteomes" id="UP000216188"/>
    </source>
</evidence>
<feature type="transmembrane region" description="Helical" evidence="1">
    <location>
        <begin position="259"/>
        <end position="279"/>
    </location>
</feature>